<reference evidence="2 3" key="1">
    <citation type="submission" date="2021-07" db="EMBL/GenBank/DDBJ databases">
        <authorList>
            <person name="Palmer J.M."/>
        </authorList>
    </citation>
    <scope>NUCLEOTIDE SEQUENCE [LARGE SCALE GENOMIC DNA]</scope>
    <source>
        <strain evidence="2 3">AT_MEX2019</strain>
        <tissue evidence="2">Muscle</tissue>
    </source>
</reference>
<protein>
    <submittedName>
        <fullName evidence="2">Uncharacterized protein</fullName>
    </submittedName>
</protein>
<name>A0ABU7BUR8_9TELE</name>
<keyword evidence="1" id="KW-1133">Transmembrane helix</keyword>
<evidence type="ECO:0000313" key="2">
    <source>
        <dbReference type="EMBL" id="MED6254138.1"/>
    </source>
</evidence>
<keyword evidence="3" id="KW-1185">Reference proteome</keyword>
<feature type="transmembrane region" description="Helical" evidence="1">
    <location>
        <begin position="69"/>
        <end position="89"/>
    </location>
</feature>
<organism evidence="2 3">
    <name type="scientific">Ataeniobius toweri</name>
    <dbReference type="NCBI Taxonomy" id="208326"/>
    <lineage>
        <taxon>Eukaryota</taxon>
        <taxon>Metazoa</taxon>
        <taxon>Chordata</taxon>
        <taxon>Craniata</taxon>
        <taxon>Vertebrata</taxon>
        <taxon>Euteleostomi</taxon>
        <taxon>Actinopterygii</taxon>
        <taxon>Neopterygii</taxon>
        <taxon>Teleostei</taxon>
        <taxon>Neoteleostei</taxon>
        <taxon>Acanthomorphata</taxon>
        <taxon>Ovalentaria</taxon>
        <taxon>Atherinomorphae</taxon>
        <taxon>Cyprinodontiformes</taxon>
        <taxon>Goodeidae</taxon>
        <taxon>Ataeniobius</taxon>
    </lineage>
</organism>
<evidence type="ECO:0000256" key="1">
    <source>
        <dbReference type="SAM" id="Phobius"/>
    </source>
</evidence>
<keyword evidence="1" id="KW-0812">Transmembrane</keyword>
<accession>A0ABU7BUR8</accession>
<dbReference type="Proteomes" id="UP001345963">
    <property type="component" value="Unassembled WGS sequence"/>
</dbReference>
<proteinExistence type="predicted"/>
<gene>
    <name evidence="2" type="ORF">ATANTOWER_017355</name>
</gene>
<evidence type="ECO:0000313" key="3">
    <source>
        <dbReference type="Proteomes" id="UP001345963"/>
    </source>
</evidence>
<comment type="caution">
    <text evidence="2">The sequence shown here is derived from an EMBL/GenBank/DDBJ whole genome shotgun (WGS) entry which is preliminary data.</text>
</comment>
<sequence>MDVLTPVGGDCGKGGVALRGCALLLSLPFFPPSRPSFQPVVWPSQPVARLPHHTQASGIFLPRSLPHLFLSYCSIICLLQFPLTFFSVFHHGLPPVKRVYHRWLSRHIVLAMTHSVRHHFG</sequence>
<keyword evidence="1" id="KW-0472">Membrane</keyword>
<dbReference type="EMBL" id="JAHUTI010069201">
    <property type="protein sequence ID" value="MED6254138.1"/>
    <property type="molecule type" value="Genomic_DNA"/>
</dbReference>